<reference evidence="2" key="3">
    <citation type="submission" date="2018-07" db="EMBL/GenBank/DDBJ databases">
        <title>WGS assembly of Glycine max.</title>
        <authorList>
            <person name="Schmutz J."/>
            <person name="Cannon S."/>
            <person name="Schlueter J."/>
            <person name="Ma J."/>
            <person name="Mitros T."/>
            <person name="Nelson W."/>
            <person name="Hyten D."/>
            <person name="Song Q."/>
            <person name="Thelen J."/>
            <person name="Cheng J."/>
            <person name="Xu D."/>
            <person name="Hellsten U."/>
            <person name="May G."/>
            <person name="Yu Y."/>
            <person name="Sakurai T."/>
            <person name="Umezawa T."/>
            <person name="Bhattacharyya M."/>
            <person name="Sandhu D."/>
            <person name="Valliyodan B."/>
            <person name="Lindquist E."/>
            <person name="Peto M."/>
            <person name="Grant D."/>
            <person name="Shu S."/>
            <person name="Goodstein D."/>
            <person name="Barry K."/>
            <person name="Futrell-Griggs M."/>
            <person name="Abernathy B."/>
            <person name="Du J."/>
            <person name="Tian Z."/>
            <person name="Zhu L."/>
            <person name="Gill N."/>
            <person name="Joshi T."/>
            <person name="Libault M."/>
            <person name="Sethuraman A."/>
            <person name="Zhang X."/>
            <person name="Shinozaki K."/>
            <person name="Nguyen H."/>
            <person name="Wing R."/>
            <person name="Cregan P."/>
            <person name="Specht J."/>
            <person name="Grimwood J."/>
            <person name="Rokhsar D."/>
            <person name="Stacey G."/>
            <person name="Shoemaker R."/>
            <person name="Jackson S."/>
        </authorList>
    </citation>
    <scope>NUCLEOTIDE SEQUENCE</scope>
    <source>
        <tissue evidence="2">Callus</tissue>
    </source>
</reference>
<dbReference type="SMART" id="SM00248">
    <property type="entry name" value="ANK"/>
    <property type="match status" value="4"/>
</dbReference>
<gene>
    <name evidence="2" type="ORF">GLYMA_16G082000</name>
</gene>
<dbReference type="InterPro" id="IPR036770">
    <property type="entry name" value="Ankyrin_rpt-contain_sf"/>
</dbReference>
<evidence type="ECO:0000256" key="1">
    <source>
        <dbReference type="ARBA" id="ARBA00004413"/>
    </source>
</evidence>
<keyword evidence="4" id="KW-1185">Reference proteome</keyword>
<evidence type="ECO:0000313" key="2">
    <source>
        <dbReference type="EMBL" id="KRH07335.1"/>
    </source>
</evidence>
<dbReference type="Gene3D" id="1.25.40.20">
    <property type="entry name" value="Ankyrin repeat-containing domain"/>
    <property type="match status" value="1"/>
</dbReference>
<dbReference type="GO" id="GO:0005886">
    <property type="term" value="C:plasma membrane"/>
    <property type="evidence" value="ECO:0007669"/>
    <property type="project" value="UniProtKB-SubCell"/>
</dbReference>
<dbReference type="STRING" id="3847.A0A0R0FMZ3"/>
<dbReference type="EMBL" id="CM000849">
    <property type="protein sequence ID" value="KRH07335.1"/>
    <property type="molecule type" value="Genomic_DNA"/>
</dbReference>
<dbReference type="PANTHER" id="PTHR24121">
    <property type="entry name" value="NO MECHANORECEPTOR POTENTIAL C, ISOFORM D-RELATED"/>
    <property type="match status" value="1"/>
</dbReference>
<dbReference type="InterPro" id="IPR002110">
    <property type="entry name" value="Ankyrin_rpt"/>
</dbReference>
<dbReference type="SMR" id="A0A0R0FMZ3"/>
<evidence type="ECO:0000313" key="4">
    <source>
        <dbReference type="Proteomes" id="UP000008827"/>
    </source>
</evidence>
<name>A0A0R0FMZ3_SOYBN</name>
<protein>
    <submittedName>
        <fullName evidence="2 3">Uncharacterized protein</fullName>
    </submittedName>
</protein>
<reference evidence="3" key="2">
    <citation type="submission" date="2018-02" db="UniProtKB">
        <authorList>
            <consortium name="EnsemblPlants"/>
        </authorList>
    </citation>
    <scope>IDENTIFICATION</scope>
    <source>
        <strain evidence="3">Williams 82</strain>
    </source>
</reference>
<sequence>MEQIPLFNEKMKLAQKAAMAKRWEDFKKIMKDDQENLLKQFDLFENSAIHVATRSNSPRLLRELIEMLPKEERWQALCKENREGNTVLHEVVFCKKKKMADVVFEIEDELLLQQQSSSLEEKRTLLDMRNHRGETPLFMAAMHGKLKMLKHMANRTGTRNMEDFRKHLHRSDKYSALHASVMGQHFDVAIWLVRMNRELAMEKDEKELTCLQLLAKMPQVFRSHTHMGLVKSIIYHYGGVENLFHISDGGINYKSYPHPR</sequence>
<dbReference type="PANTHER" id="PTHR24121:SF20">
    <property type="entry name" value="TONSOKU-LIKE PROTEIN"/>
    <property type="match status" value="1"/>
</dbReference>
<dbReference type="EnsemblPlants" id="KRH07335">
    <property type="protein sequence ID" value="KRH07335"/>
    <property type="gene ID" value="GLYMA_16G082000"/>
</dbReference>
<proteinExistence type="predicted"/>
<dbReference type="Pfam" id="PF12796">
    <property type="entry name" value="Ank_2"/>
    <property type="match status" value="1"/>
</dbReference>
<dbReference type="ExpressionAtlas" id="A0A0R0FMZ3">
    <property type="expression patterns" value="baseline and differential"/>
</dbReference>
<dbReference type="SUPFAM" id="SSF48403">
    <property type="entry name" value="Ankyrin repeat"/>
    <property type="match status" value="1"/>
</dbReference>
<reference evidence="2 3" key="1">
    <citation type="journal article" date="2010" name="Nature">
        <title>Genome sequence of the palaeopolyploid soybean.</title>
        <authorList>
            <person name="Schmutz J."/>
            <person name="Cannon S.B."/>
            <person name="Schlueter J."/>
            <person name="Ma J."/>
            <person name="Mitros T."/>
            <person name="Nelson W."/>
            <person name="Hyten D.L."/>
            <person name="Song Q."/>
            <person name="Thelen J.J."/>
            <person name="Cheng J."/>
            <person name="Xu D."/>
            <person name="Hellsten U."/>
            <person name="May G.D."/>
            <person name="Yu Y."/>
            <person name="Sakurai T."/>
            <person name="Umezawa T."/>
            <person name="Bhattacharyya M.K."/>
            <person name="Sandhu D."/>
            <person name="Valliyodan B."/>
            <person name="Lindquist E."/>
            <person name="Peto M."/>
            <person name="Grant D."/>
            <person name="Shu S."/>
            <person name="Goodstein D."/>
            <person name="Barry K."/>
            <person name="Futrell-Griggs M."/>
            <person name="Abernathy B."/>
            <person name="Du J."/>
            <person name="Tian Z."/>
            <person name="Zhu L."/>
            <person name="Gill N."/>
            <person name="Joshi T."/>
            <person name="Libault M."/>
            <person name="Sethuraman A."/>
            <person name="Zhang X.-C."/>
            <person name="Shinozaki K."/>
            <person name="Nguyen H.T."/>
            <person name="Wing R.A."/>
            <person name="Cregan P."/>
            <person name="Specht J."/>
            <person name="Grimwood J."/>
            <person name="Rokhsar D."/>
            <person name="Stacey G."/>
            <person name="Shoemaker R.C."/>
            <person name="Jackson S.A."/>
        </authorList>
    </citation>
    <scope>NUCLEOTIDE SEQUENCE [LARGE SCALE GENOMIC DNA]</scope>
    <source>
        <strain evidence="3">cv. Williams 82</strain>
        <tissue evidence="2">Callus</tissue>
    </source>
</reference>
<dbReference type="InParanoid" id="A0A0R0FMZ3"/>
<dbReference type="OrthoDB" id="1429091at2759"/>
<dbReference type="Gramene" id="KRH07335">
    <property type="protein sequence ID" value="KRH07335"/>
    <property type="gene ID" value="GLYMA_16G082000"/>
</dbReference>
<organism evidence="2">
    <name type="scientific">Glycine max</name>
    <name type="common">Soybean</name>
    <name type="synonym">Glycine hispida</name>
    <dbReference type="NCBI Taxonomy" id="3847"/>
    <lineage>
        <taxon>Eukaryota</taxon>
        <taxon>Viridiplantae</taxon>
        <taxon>Streptophyta</taxon>
        <taxon>Embryophyta</taxon>
        <taxon>Tracheophyta</taxon>
        <taxon>Spermatophyta</taxon>
        <taxon>Magnoliopsida</taxon>
        <taxon>eudicotyledons</taxon>
        <taxon>Gunneridae</taxon>
        <taxon>Pentapetalae</taxon>
        <taxon>rosids</taxon>
        <taxon>fabids</taxon>
        <taxon>Fabales</taxon>
        <taxon>Fabaceae</taxon>
        <taxon>Papilionoideae</taxon>
        <taxon>50 kb inversion clade</taxon>
        <taxon>NPAAA clade</taxon>
        <taxon>indigoferoid/millettioid clade</taxon>
        <taxon>Phaseoleae</taxon>
        <taxon>Glycine</taxon>
        <taxon>Glycine subgen. Soja</taxon>
    </lineage>
</organism>
<accession>A0A0R0FMZ3</accession>
<dbReference type="Proteomes" id="UP000008827">
    <property type="component" value="Chromosome 16"/>
</dbReference>
<dbReference type="AlphaFoldDB" id="A0A0R0FMZ3"/>
<evidence type="ECO:0000313" key="3">
    <source>
        <dbReference type="EnsemblPlants" id="KRH07335"/>
    </source>
</evidence>
<comment type="subcellular location">
    <subcellularLocation>
        <location evidence="1">Cell membrane</location>
        <topology evidence="1">Peripheral membrane protein</topology>
        <orientation evidence="1">Cytoplasmic side</orientation>
    </subcellularLocation>
</comment>